<dbReference type="Gene3D" id="1.10.10.10">
    <property type="entry name" value="Winged helix-like DNA-binding domain superfamily/Winged helix DNA-binding domain"/>
    <property type="match status" value="1"/>
</dbReference>
<dbReference type="InterPro" id="IPR036390">
    <property type="entry name" value="WH_DNA-bd_sf"/>
</dbReference>
<dbReference type="EMBL" id="AAOW01000002">
    <property type="protein sequence ID" value="EAR62550.1"/>
    <property type="molecule type" value="Genomic_DNA"/>
</dbReference>
<accession>A0A7U8C6N0</accession>
<evidence type="ECO:0000313" key="3">
    <source>
        <dbReference type="Proteomes" id="UP000002171"/>
    </source>
</evidence>
<dbReference type="Pfam" id="PF01978">
    <property type="entry name" value="TrmB"/>
    <property type="match status" value="1"/>
</dbReference>
<name>A0A7U8C6N0_NEPCE</name>
<evidence type="ECO:0000313" key="2">
    <source>
        <dbReference type="EMBL" id="EAR62550.1"/>
    </source>
</evidence>
<gene>
    <name evidence="2" type="ORF">MED92_05513</name>
</gene>
<sequence length="249" mass="27871">MTIMNTEIFNLLGLSPREIEIYKALLFLGASSIRTIADKSGVNRGSTYESLKEMQQKGIVTYQPKGKRRLFAPVDPDILLQLAEERRQGLDRAMEELKQSIIPELQHLKPDFNAANVSFYEGDDGIEHVLKDILITVANSDADSYSVFSSKPIRKHLYRPFPNFTNQRIQRGITVRAIAIGDGGEDALLSERKWIKTEGKVDAAYIAIYPPKCAIISLASENYPTAVVIDSAEVAGAQKIIFDTLWRLL</sequence>
<dbReference type="InterPro" id="IPR002831">
    <property type="entry name" value="Tscrpt_reg_TrmB_N"/>
</dbReference>
<dbReference type="Proteomes" id="UP000002171">
    <property type="component" value="Unassembled WGS sequence"/>
</dbReference>
<protein>
    <recommendedName>
        <fullName evidence="1">Transcription regulator TrmB N-terminal domain-containing protein</fullName>
    </recommendedName>
</protein>
<evidence type="ECO:0000259" key="1">
    <source>
        <dbReference type="Pfam" id="PF01978"/>
    </source>
</evidence>
<dbReference type="AlphaFoldDB" id="A0A7U8C6N0"/>
<dbReference type="InterPro" id="IPR036388">
    <property type="entry name" value="WH-like_DNA-bd_sf"/>
</dbReference>
<dbReference type="InterPro" id="IPR051797">
    <property type="entry name" value="TrmB-like"/>
</dbReference>
<feature type="domain" description="Transcription regulator TrmB N-terminal" evidence="1">
    <location>
        <begin position="12"/>
        <end position="76"/>
    </location>
</feature>
<dbReference type="SUPFAM" id="SSF46785">
    <property type="entry name" value="Winged helix' DNA-binding domain"/>
    <property type="match status" value="1"/>
</dbReference>
<keyword evidence="3" id="KW-1185">Reference proteome</keyword>
<comment type="caution">
    <text evidence="2">The sequence shown here is derived from an EMBL/GenBank/DDBJ whole genome shotgun (WGS) entry which is preliminary data.</text>
</comment>
<organism evidence="2 3">
    <name type="scientific">Neptuniibacter caesariensis</name>
    <dbReference type="NCBI Taxonomy" id="207954"/>
    <lineage>
        <taxon>Bacteria</taxon>
        <taxon>Pseudomonadati</taxon>
        <taxon>Pseudomonadota</taxon>
        <taxon>Gammaproteobacteria</taxon>
        <taxon>Oceanospirillales</taxon>
        <taxon>Oceanospirillaceae</taxon>
        <taxon>Neptuniibacter</taxon>
    </lineage>
</organism>
<reference evidence="2 3" key="1">
    <citation type="submission" date="2006-02" db="EMBL/GenBank/DDBJ databases">
        <authorList>
            <person name="Pinhassi J."/>
            <person name="Pedros-Alio C."/>
            <person name="Ferriera S."/>
            <person name="Johnson J."/>
            <person name="Kravitz S."/>
            <person name="Halpern A."/>
            <person name="Remington K."/>
            <person name="Beeson K."/>
            <person name="Tran B."/>
            <person name="Rogers Y.-H."/>
            <person name="Friedman R."/>
            <person name="Venter J.C."/>
        </authorList>
    </citation>
    <scope>NUCLEOTIDE SEQUENCE [LARGE SCALE GENOMIC DNA]</scope>
    <source>
        <strain evidence="2 3">MED92</strain>
    </source>
</reference>
<proteinExistence type="predicted"/>
<dbReference type="PANTHER" id="PTHR34293">
    <property type="entry name" value="HTH-TYPE TRANSCRIPTIONAL REGULATOR TRMBL2"/>
    <property type="match status" value="1"/>
</dbReference>
<dbReference type="PANTHER" id="PTHR34293:SF1">
    <property type="entry name" value="HTH-TYPE TRANSCRIPTIONAL REGULATOR TRMBL2"/>
    <property type="match status" value="1"/>
</dbReference>